<evidence type="ECO:0000313" key="1">
    <source>
        <dbReference type="EMBL" id="KEI43290.1"/>
    </source>
</evidence>
<accession>A0A073AV67</accession>
<dbReference type="Pfam" id="PF10604">
    <property type="entry name" value="Polyketide_cyc2"/>
    <property type="match status" value="1"/>
</dbReference>
<dbReference type="Gene3D" id="3.30.530.20">
    <property type="match status" value="1"/>
</dbReference>
<evidence type="ECO:0000313" key="2">
    <source>
        <dbReference type="Proteomes" id="UP000031419"/>
    </source>
</evidence>
<dbReference type="InterPro" id="IPR023393">
    <property type="entry name" value="START-like_dom_sf"/>
</dbReference>
<protein>
    <submittedName>
        <fullName evidence="1">Polyketide cyclase</fullName>
    </submittedName>
</protein>
<dbReference type="Proteomes" id="UP000031419">
    <property type="component" value="Unassembled WGS sequence"/>
</dbReference>
<dbReference type="SUPFAM" id="SSF55961">
    <property type="entry name" value="Bet v1-like"/>
    <property type="match status" value="1"/>
</dbReference>
<dbReference type="OrthoDB" id="4823586at2"/>
<keyword evidence="2" id="KW-1185">Reference proteome</keyword>
<gene>
    <name evidence="1" type="ORF">GU90_16055</name>
</gene>
<dbReference type="EMBL" id="JNVU01000039">
    <property type="protein sequence ID" value="KEI43290.1"/>
    <property type="molecule type" value="Genomic_DNA"/>
</dbReference>
<dbReference type="AlphaFoldDB" id="A0A073AV67"/>
<dbReference type="CDD" id="cd07812">
    <property type="entry name" value="SRPBCC"/>
    <property type="match status" value="1"/>
</dbReference>
<reference evidence="1 2" key="1">
    <citation type="submission" date="2014-06" db="EMBL/GenBank/DDBJ databases">
        <title>Saccharopolyspora rectivirgula DSM-43113 Genome sequencing.</title>
        <authorList>
            <person name="Barrera C."/>
            <person name="Millon L."/>
            <person name="Rognon B."/>
            <person name="Zaugg C."/>
            <person name="Monod M."/>
        </authorList>
    </citation>
    <scope>NUCLEOTIDE SEQUENCE [LARGE SCALE GENOMIC DNA]</scope>
    <source>
        <strain evidence="1 2">DSM 43113</strain>
    </source>
</reference>
<proteinExistence type="predicted"/>
<comment type="caution">
    <text evidence="1">The sequence shown here is derived from an EMBL/GenBank/DDBJ whole genome shotgun (WGS) entry which is preliminary data.</text>
</comment>
<dbReference type="STRING" id="28042.GU90_16055"/>
<dbReference type="InterPro" id="IPR019587">
    <property type="entry name" value="Polyketide_cyclase/dehydratase"/>
</dbReference>
<sequence>MPSVELRESVPVAAAPETVWAVATDWPRQREWMLGTEVRVLSGGGGLGTQLLAFTGLGGVGFVDTMEITEFQPPRSVRVRHTGQLVSGEGGFDIVRVGNAAALFVWWERFRLPRGGTAVWPAVRPALSWGLRRSLRAFAELCRREEGRG</sequence>
<organism evidence="1 2">
    <name type="scientific">Saccharopolyspora rectivirgula</name>
    <dbReference type="NCBI Taxonomy" id="28042"/>
    <lineage>
        <taxon>Bacteria</taxon>
        <taxon>Bacillati</taxon>
        <taxon>Actinomycetota</taxon>
        <taxon>Actinomycetes</taxon>
        <taxon>Pseudonocardiales</taxon>
        <taxon>Pseudonocardiaceae</taxon>
        <taxon>Saccharopolyspora</taxon>
    </lineage>
</organism>
<dbReference type="eggNOG" id="COG3427">
    <property type="taxonomic scope" value="Bacteria"/>
</dbReference>
<name>A0A073AV67_9PSEU</name>
<dbReference type="RefSeq" id="WP_029719490.1">
    <property type="nucleotide sequence ID" value="NZ_JAJUIW010000007.1"/>
</dbReference>